<feature type="repeat" description="TPR" evidence="3">
    <location>
        <begin position="447"/>
        <end position="480"/>
    </location>
</feature>
<dbReference type="PANTHER" id="PTHR16193:SF0">
    <property type="entry name" value="TETRATRICOPEPTIDE REPEAT PROTEIN 27"/>
    <property type="match status" value="1"/>
</dbReference>
<feature type="repeat" description="TPR" evidence="3">
    <location>
        <begin position="481"/>
        <end position="514"/>
    </location>
</feature>
<evidence type="ECO:0000256" key="3">
    <source>
        <dbReference type="PROSITE-ProRule" id="PRU00339"/>
    </source>
</evidence>
<name>A0ABR2IDY3_9EUKA</name>
<dbReference type="InterPro" id="IPR044244">
    <property type="entry name" value="TTC27/Emw1"/>
</dbReference>
<dbReference type="PROSITE" id="PS50005">
    <property type="entry name" value="TPR"/>
    <property type="match status" value="2"/>
</dbReference>
<proteinExistence type="predicted"/>
<evidence type="ECO:0008006" key="6">
    <source>
        <dbReference type="Google" id="ProtNLM"/>
    </source>
</evidence>
<evidence type="ECO:0000313" key="5">
    <source>
        <dbReference type="Proteomes" id="UP001470230"/>
    </source>
</evidence>
<dbReference type="EMBL" id="JAPFFF010000018">
    <property type="protein sequence ID" value="KAK8860884.1"/>
    <property type="molecule type" value="Genomic_DNA"/>
</dbReference>
<dbReference type="InterPro" id="IPR019734">
    <property type="entry name" value="TPR_rpt"/>
</dbReference>
<evidence type="ECO:0000313" key="4">
    <source>
        <dbReference type="EMBL" id="KAK8860884.1"/>
    </source>
</evidence>
<gene>
    <name evidence="4" type="ORF">M9Y10_012576</name>
</gene>
<keyword evidence="5" id="KW-1185">Reference proteome</keyword>
<dbReference type="Proteomes" id="UP001470230">
    <property type="component" value="Unassembled WGS sequence"/>
</dbReference>
<dbReference type="SMART" id="SM00028">
    <property type="entry name" value="TPR"/>
    <property type="match status" value="3"/>
</dbReference>
<dbReference type="SUPFAM" id="SSF48452">
    <property type="entry name" value="TPR-like"/>
    <property type="match status" value="1"/>
</dbReference>
<dbReference type="Gene3D" id="1.25.40.10">
    <property type="entry name" value="Tetratricopeptide repeat domain"/>
    <property type="match status" value="1"/>
</dbReference>
<reference evidence="4 5" key="1">
    <citation type="submission" date="2024-04" db="EMBL/GenBank/DDBJ databases">
        <title>Tritrichomonas musculus Genome.</title>
        <authorList>
            <person name="Alves-Ferreira E."/>
            <person name="Grigg M."/>
            <person name="Lorenzi H."/>
            <person name="Galac M."/>
        </authorList>
    </citation>
    <scope>NUCLEOTIDE SEQUENCE [LARGE SCALE GENOMIC DNA]</scope>
    <source>
        <strain evidence="4 5">EAF2021</strain>
    </source>
</reference>
<dbReference type="Pfam" id="PF13176">
    <property type="entry name" value="TPR_7"/>
    <property type="match status" value="1"/>
</dbReference>
<keyword evidence="1" id="KW-0677">Repeat</keyword>
<dbReference type="InterPro" id="IPR011990">
    <property type="entry name" value="TPR-like_helical_dom_sf"/>
</dbReference>
<evidence type="ECO:0000256" key="2">
    <source>
        <dbReference type="ARBA" id="ARBA00022803"/>
    </source>
</evidence>
<keyword evidence="2 3" id="KW-0802">TPR repeat</keyword>
<protein>
    <recommendedName>
        <fullName evidence="6">TPR Domain containing protein</fullName>
    </recommendedName>
</protein>
<organism evidence="4 5">
    <name type="scientific">Tritrichomonas musculus</name>
    <dbReference type="NCBI Taxonomy" id="1915356"/>
    <lineage>
        <taxon>Eukaryota</taxon>
        <taxon>Metamonada</taxon>
        <taxon>Parabasalia</taxon>
        <taxon>Tritrichomonadida</taxon>
        <taxon>Tritrichomonadidae</taxon>
        <taxon>Tritrichomonas</taxon>
    </lineage>
</organism>
<comment type="caution">
    <text evidence="4">The sequence shown here is derived from an EMBL/GenBank/DDBJ whole genome shotgun (WGS) entry which is preliminary data.</text>
</comment>
<accession>A0ABR2IDY3</accession>
<sequence>MFNLSGLPDQCATIFDNPLEYLNSVSSDDLKLIFNDDSTESREKAISFGVATLLCFIIENFTGPSISSNINENLLHSIRNTIPDNFIKPIDLNGEQISHLASLSEFIWISFNLLRKYNAPPIWISRCAIILQKCLSGPSEILQNIVFTNLQDEYGIERSLAYRLYHQYTKFLEELEKYRKEKLQFDFELTGILGKKTKFQQDSKAQLTLKVTNSAYIRENSVAANTVTDQLNEREIHLEDDSHLLERPHLEDEHEIPPLTDEELCYLLLECYAIADRAVTETKDERRIPLLETVLQCKPHYSITTCALFFKSIIEKKNMYTQQRASIQVDSIIQDYNKYDSLSSNLFKDRLSCFFLLDHPALWEIRRESGLQMLMIGAARSASKIFIEHKMWDELVMCCQVAKDPQLALDVIDKEEKTPLITTIIGELKNDKDMLIKAWEASNHKFSRAMRSLARIYLHEFKWDDAADCYRKALELNRLYPDCWFSLGCCSMNVGKYEEAVGAFQQVVSQKPDDADSFSNLAICLQQLKKFPEAHKAISQAVRFDRRRVKLWENYIIISLNSDNLNDALLGIEEAQKADNKWCNTPLLYEVLEDVISKKGDLQRLLNVLDLISQNADCGFDFWTIYADICEALNYNERALDMRNTVIKLLEKNGKVMEPEEFKRIVDAAEKLVNTTKKIMEKKRGTVQRIKVLIKKYGDDFSTTDDFTRLQSLQNVLNQ</sequence>
<dbReference type="Pfam" id="PF14559">
    <property type="entry name" value="TPR_19"/>
    <property type="match status" value="1"/>
</dbReference>
<evidence type="ECO:0000256" key="1">
    <source>
        <dbReference type="ARBA" id="ARBA00022737"/>
    </source>
</evidence>
<dbReference type="PANTHER" id="PTHR16193">
    <property type="entry name" value="TETRATRICOPEPTIDE REPEAT PROTEIN 27"/>
    <property type="match status" value="1"/>
</dbReference>